<feature type="domain" description="FAT" evidence="19">
    <location>
        <begin position="1957"/>
        <end position="2545"/>
    </location>
</feature>
<protein>
    <recommendedName>
        <fullName evidence="5 16">Serine/threonine-protein kinase Tel1</fullName>
        <ecNumber evidence="4 16">2.7.11.1</ecNumber>
    </recommendedName>
</protein>
<dbReference type="PROSITE" id="PS51189">
    <property type="entry name" value="FAT"/>
    <property type="match status" value="1"/>
</dbReference>
<keyword evidence="7 16" id="KW-0808">Transferase</keyword>
<dbReference type="InterPro" id="IPR016024">
    <property type="entry name" value="ARM-type_fold"/>
</dbReference>
<keyword evidence="9 16" id="KW-0227">DNA damage</keyword>
<dbReference type="InterPro" id="IPR038980">
    <property type="entry name" value="ATM_plant"/>
</dbReference>
<organism evidence="21 22">
    <name type="scientific">Mycena belliarum</name>
    <dbReference type="NCBI Taxonomy" id="1033014"/>
    <lineage>
        <taxon>Eukaryota</taxon>
        <taxon>Fungi</taxon>
        <taxon>Dikarya</taxon>
        <taxon>Basidiomycota</taxon>
        <taxon>Agaricomycotina</taxon>
        <taxon>Agaricomycetes</taxon>
        <taxon>Agaricomycetidae</taxon>
        <taxon>Agaricales</taxon>
        <taxon>Marasmiineae</taxon>
        <taxon>Mycenaceae</taxon>
        <taxon>Mycena</taxon>
    </lineage>
</organism>
<dbReference type="GO" id="GO:0004674">
    <property type="term" value="F:protein serine/threonine kinase activity"/>
    <property type="evidence" value="ECO:0007669"/>
    <property type="project" value="UniProtKB-KW"/>
</dbReference>
<dbReference type="Proteomes" id="UP001222325">
    <property type="component" value="Unassembled WGS sequence"/>
</dbReference>
<evidence type="ECO:0000256" key="14">
    <source>
        <dbReference type="ARBA" id="ARBA00047899"/>
    </source>
</evidence>
<dbReference type="EC" id="2.7.11.1" evidence="4 16"/>
<evidence type="ECO:0000256" key="2">
    <source>
        <dbReference type="ARBA" id="ARBA00010769"/>
    </source>
</evidence>
<evidence type="ECO:0000256" key="11">
    <source>
        <dbReference type="ARBA" id="ARBA00022840"/>
    </source>
</evidence>
<evidence type="ECO:0000256" key="1">
    <source>
        <dbReference type="ARBA" id="ARBA00004123"/>
    </source>
</evidence>
<dbReference type="Pfam" id="PF00454">
    <property type="entry name" value="PI3_PI4_kinase"/>
    <property type="match status" value="1"/>
</dbReference>
<dbReference type="CDD" id="cd05171">
    <property type="entry name" value="PIKKc_ATM"/>
    <property type="match status" value="1"/>
</dbReference>
<feature type="region of interest" description="Disordered" evidence="17">
    <location>
        <begin position="213"/>
        <end position="246"/>
    </location>
</feature>
<dbReference type="InterPro" id="IPR003152">
    <property type="entry name" value="FATC_dom"/>
</dbReference>
<dbReference type="InterPro" id="IPR014009">
    <property type="entry name" value="PIK_FAT"/>
</dbReference>
<evidence type="ECO:0000256" key="6">
    <source>
        <dbReference type="ARBA" id="ARBA00022527"/>
    </source>
</evidence>
<dbReference type="PANTHER" id="PTHR37079">
    <property type="entry name" value="SERINE/THREONINE-PROTEIN KINASE ATM"/>
    <property type="match status" value="1"/>
</dbReference>
<comment type="subcellular location">
    <subcellularLocation>
        <location evidence="16">Chromosome</location>
        <location evidence="16">Telomere</location>
    </subcellularLocation>
    <subcellularLocation>
        <location evidence="1 16">Nucleus</location>
    </subcellularLocation>
</comment>
<evidence type="ECO:0000256" key="8">
    <source>
        <dbReference type="ARBA" id="ARBA00022741"/>
    </source>
</evidence>
<comment type="catalytic activity">
    <reaction evidence="15">
        <text>L-seryl-[protein] + ATP = O-phospho-L-seryl-[protein] + ADP + H(+)</text>
        <dbReference type="Rhea" id="RHEA:17989"/>
        <dbReference type="Rhea" id="RHEA-COMP:9863"/>
        <dbReference type="Rhea" id="RHEA-COMP:11604"/>
        <dbReference type="ChEBI" id="CHEBI:15378"/>
        <dbReference type="ChEBI" id="CHEBI:29999"/>
        <dbReference type="ChEBI" id="CHEBI:30616"/>
        <dbReference type="ChEBI" id="CHEBI:83421"/>
        <dbReference type="ChEBI" id="CHEBI:456216"/>
        <dbReference type="EC" id="2.7.11.1"/>
    </reaction>
</comment>
<name>A0AAD6XQ61_9AGAR</name>
<dbReference type="SMART" id="SM01342">
    <property type="entry name" value="TAN"/>
    <property type="match status" value="1"/>
</dbReference>
<evidence type="ECO:0000256" key="5">
    <source>
        <dbReference type="ARBA" id="ARBA00014619"/>
    </source>
</evidence>
<dbReference type="PROSITE" id="PS00916">
    <property type="entry name" value="PI3_4_KINASE_2"/>
    <property type="match status" value="1"/>
</dbReference>
<dbReference type="InterPro" id="IPR044107">
    <property type="entry name" value="PIKKc_ATM"/>
</dbReference>
<keyword evidence="16" id="KW-0779">Telomere</keyword>
<dbReference type="EMBL" id="JARJCN010000020">
    <property type="protein sequence ID" value="KAJ7091372.1"/>
    <property type="molecule type" value="Genomic_DNA"/>
</dbReference>
<keyword evidence="11 16" id="KW-0067">ATP-binding</keyword>
<dbReference type="GO" id="GO:0005524">
    <property type="term" value="F:ATP binding"/>
    <property type="evidence" value="ECO:0007669"/>
    <property type="project" value="UniProtKB-KW"/>
</dbReference>
<dbReference type="GO" id="GO:0000781">
    <property type="term" value="C:chromosome, telomeric region"/>
    <property type="evidence" value="ECO:0007669"/>
    <property type="project" value="UniProtKB-SubCell"/>
</dbReference>
<dbReference type="PANTHER" id="PTHR37079:SF4">
    <property type="entry name" value="SERINE_THREONINE-PROTEIN KINASE ATM"/>
    <property type="match status" value="1"/>
</dbReference>
<dbReference type="GO" id="GO:0006325">
    <property type="term" value="P:chromatin organization"/>
    <property type="evidence" value="ECO:0007669"/>
    <property type="project" value="UniProtKB-KW"/>
</dbReference>
<evidence type="ECO:0000256" key="15">
    <source>
        <dbReference type="ARBA" id="ARBA00048679"/>
    </source>
</evidence>
<dbReference type="GO" id="GO:0005634">
    <property type="term" value="C:nucleus"/>
    <property type="evidence" value="ECO:0007669"/>
    <property type="project" value="UniProtKB-SubCell"/>
</dbReference>
<dbReference type="Pfam" id="PF11640">
    <property type="entry name" value="TAN"/>
    <property type="match status" value="1"/>
</dbReference>
<evidence type="ECO:0000313" key="22">
    <source>
        <dbReference type="Proteomes" id="UP001222325"/>
    </source>
</evidence>
<evidence type="ECO:0000256" key="17">
    <source>
        <dbReference type="SAM" id="MobiDB-lite"/>
    </source>
</evidence>
<dbReference type="GO" id="GO:0035556">
    <property type="term" value="P:intracellular signal transduction"/>
    <property type="evidence" value="ECO:0007669"/>
    <property type="project" value="UniProtKB-ARBA"/>
</dbReference>
<comment type="function">
    <text evidence="13 16">Serine/threonine protein kinase which activates checkpoint signaling upon genotoxic stresses such as ionizing radiation (IR), ultraviolet light (UV), or DNA replication stalling, thereby acting as a DNA damage sensor. Recognizes the substrate consensus sequence [ST]-Q. Phosphorylates histone H2A to form H2AS128ph (gamma-H2A) at sites of DNA damage, involved in the regulation of DNA damage response mechanism. Required for the control of telomere length and genome stability.</text>
</comment>
<evidence type="ECO:0000256" key="3">
    <source>
        <dbReference type="ARBA" id="ARBA00011370"/>
    </source>
</evidence>
<evidence type="ECO:0000259" key="18">
    <source>
        <dbReference type="PROSITE" id="PS50290"/>
    </source>
</evidence>
<reference evidence="21" key="1">
    <citation type="submission" date="2023-03" db="EMBL/GenBank/DDBJ databases">
        <title>Massive genome expansion in bonnet fungi (Mycena s.s.) driven by repeated elements and novel gene families across ecological guilds.</title>
        <authorList>
            <consortium name="Lawrence Berkeley National Laboratory"/>
            <person name="Harder C.B."/>
            <person name="Miyauchi S."/>
            <person name="Viragh M."/>
            <person name="Kuo A."/>
            <person name="Thoen E."/>
            <person name="Andreopoulos B."/>
            <person name="Lu D."/>
            <person name="Skrede I."/>
            <person name="Drula E."/>
            <person name="Henrissat B."/>
            <person name="Morin E."/>
            <person name="Kohler A."/>
            <person name="Barry K."/>
            <person name="LaButti K."/>
            <person name="Morin E."/>
            <person name="Salamov A."/>
            <person name="Lipzen A."/>
            <person name="Mereny Z."/>
            <person name="Hegedus B."/>
            <person name="Baldrian P."/>
            <person name="Stursova M."/>
            <person name="Weitz H."/>
            <person name="Taylor A."/>
            <person name="Grigoriev I.V."/>
            <person name="Nagy L.G."/>
            <person name="Martin F."/>
            <person name="Kauserud H."/>
        </authorList>
    </citation>
    <scope>NUCLEOTIDE SEQUENCE</scope>
    <source>
        <strain evidence="21">CBHHK173m</strain>
    </source>
</reference>
<dbReference type="SMART" id="SM01343">
    <property type="entry name" value="FATC"/>
    <property type="match status" value="1"/>
</dbReference>
<evidence type="ECO:0000256" key="10">
    <source>
        <dbReference type="ARBA" id="ARBA00022777"/>
    </source>
</evidence>
<keyword evidence="10 16" id="KW-0418">Kinase</keyword>
<feature type="region of interest" description="Disordered" evidence="17">
    <location>
        <begin position="2548"/>
        <end position="2572"/>
    </location>
</feature>
<keyword evidence="8 16" id="KW-0547">Nucleotide-binding</keyword>
<dbReference type="InterPro" id="IPR011009">
    <property type="entry name" value="Kinase-like_dom_sf"/>
</dbReference>
<keyword evidence="12 16" id="KW-0539">Nucleus</keyword>
<evidence type="ECO:0000256" key="7">
    <source>
        <dbReference type="ARBA" id="ARBA00022679"/>
    </source>
</evidence>
<dbReference type="InterPro" id="IPR021668">
    <property type="entry name" value="TAN"/>
</dbReference>
<dbReference type="GO" id="GO:0006281">
    <property type="term" value="P:DNA repair"/>
    <property type="evidence" value="ECO:0007669"/>
    <property type="project" value="InterPro"/>
</dbReference>
<evidence type="ECO:0000256" key="4">
    <source>
        <dbReference type="ARBA" id="ARBA00012513"/>
    </source>
</evidence>
<evidence type="ECO:0000256" key="9">
    <source>
        <dbReference type="ARBA" id="ARBA00022763"/>
    </source>
</evidence>
<comment type="caution">
    <text evidence="21">The sequence shown here is derived from an EMBL/GenBank/DDBJ whole genome shotgun (WGS) entry which is preliminary data.</text>
</comment>
<dbReference type="Gene3D" id="3.30.1010.10">
    <property type="entry name" value="Phosphatidylinositol 3-kinase Catalytic Subunit, Chain A, domain 4"/>
    <property type="match status" value="1"/>
</dbReference>
<proteinExistence type="inferred from homology"/>
<keyword evidence="16" id="KW-0156">Chromatin regulator</keyword>
<dbReference type="SMART" id="SM00146">
    <property type="entry name" value="PI3Kc"/>
    <property type="match status" value="1"/>
</dbReference>
<dbReference type="PROSITE" id="PS50290">
    <property type="entry name" value="PI3_4_KINASE_3"/>
    <property type="match status" value="1"/>
</dbReference>
<comment type="subunit">
    <text evidence="3">Associates with DNA double-strand breaks.</text>
</comment>
<dbReference type="InterPro" id="IPR056802">
    <property type="entry name" value="ATR-like_M-HEAT"/>
</dbReference>
<evidence type="ECO:0000259" key="19">
    <source>
        <dbReference type="PROSITE" id="PS51189"/>
    </source>
</evidence>
<accession>A0AAD6XQ61</accession>
<dbReference type="PROSITE" id="PS51190">
    <property type="entry name" value="FATC"/>
    <property type="match status" value="1"/>
</dbReference>
<sequence>MSKTNMRTIVDQLKSVKVTERQQALQAVRQVFSQDHVVAKFHVSEGQSKPQNWLYVFQGLFEAVLNEKAAFVKQTTGKAGSSGATVRRRLTDAANTVRWLTERTVQYFNAKVMQAVLDHLQKTMKHKGELLEPVALDYIKAIRCILEWTPHLDRLDVAAWLRIVEMAFNVLLDDPIQKSFDYDQAESYASPATTAADVDDVEFFLENENEYESDASSSVASPSKKRRRKATAAPGPSKPLQNKVPSKEQNELVPILSLLLRSSSAPLLLQDVAHLPSAILVRLQRFLEVYPVDASLYHDYLSALLSTLSHLSLNRKDNVMRFAQASWDSLVCLWGTKNKGMKECLVAVLRVLFPFLTAGHDNPYDWSNGMSHLWLSLDGEAANRWGVDGLALECLRLEVADPEGEASSAFIAQTFRAGHNFDPAQALAWAILELQADCAEKLFQHSENTHSHPTPTVRKDRKRTGLVGNPIELLLNSMHHQQQSHVRAYHLQILLFFIDRHWPVLHDKLQQTVFTTLMHFISFDDPLVQSWTFLCFAAIAHCDTLARGVSGPPERDWDTIWTHAIRRTNVPSVSRTACQAAYVLLLHSHSHSHSHSSSRLSLTPQRLLLEIESLAKDLDVQGPPFPYDAVCVFLSEALRVASQDVRLYRMQFEEKALSWLVDCWTTRDAGSMPLYMVGDVMRLLETICGFSRRSDLFCRVILPECLIVETLVDQGKTKIIRDYLLSATLPEYRKPEIGSLSQALVAPSTTTAEHRRIGDDPLEEGPRERKISVFLLKSIESLASDLEILVNSGTHPTAEKARKSLDWVVVALSLEALLSLNGIRSNRRVIQAACKLMLLVTPLLKSSRWTASEKALVLLAFEPLTSTGETPDDDPFTTALLPPDVGSGIKAETLQSLTSNLGRREELVTRRLDLQRVICKSADVQDGFDAITKVLRDVLRILVGEQSSKTHAPDLDFETTSAEHATDTNHAAANGSIRRIAEVAIAFLTRIPILRSVANEPTSDKELTELLLDSTATPNETTLLIYQIYLGHVREQTLALSKLNFDTLLDQLAENLLTAYYYARSELGQMTAIRFLDSTMHIWTTATGERAEKVRHICAWLSSALKAGQDNRTHIRSWKVRDALAMFYNRFLVQVPSQTAWYNEAEDEEDRWCGLPTQVLPKMNRDDDIRVRFRTAVLNAHLFAVGRSTNVDAAHVYDPIHKSLPKDLGNYENMLTRLLCLGNMMIVSSAVRRGAYWHVLEVSLKTSLYLRHTEAILGGVSRRLGLPTFAVLFEAYASQFAYTIKINEEDFLRFQPSLLGYAHRKDCAEASFLAFTPTNLVGKENSHVGLKFFEGHCKVLQKPVSEGIRDCFAHIVGYQILQALLDSKSAKPMTALELEALLLEKTMTEDDPAAFRNSCRDNVDGVVSWIVRTLGDQDFWPEGPIGSALEAIDQSGESAAVFRALVLHRRKEDFETHCPNVPSFPASTVLQALAWFDSLVPDADVKATAYHVTHDLFAAIQKTPLVNEQFRLSNALCLWIAFRQKSFQDPTLLHALIRGATSLLAQSDLARAAQSMLEWVFDCYHRAMPVHDPCFPDVLIRICCIANDYARKPPNSPLHALGKDLRTWIDGQVLVLSTIKSKTMKASLTRALSAWPHTPSSRLTELFRSTSADLSAVLSDPSIVSNKFRLVRQLRNHARDEVRDKVQFAETDFWRLRECIPSSNELQDEDIDAFAGLLILHEGQISSFDREQPSVRSKQHPNASAGALPQNWIIQVLLTMLEASDSSQVHVAYETLRFVMSVSAPDVYRHLPPEYRDELRYLQAYKRTPKTRPARNLDELLSLDVYLNTVGNFPRWVGLIATLFSDILSTAEPFYAQLSLILQSDATFTEQTVPFLVHSILESERIAMQSRKTSLSDLPGRKMLSDYFTAVLKSGQASIPCVRSIVDIVLHLRHSMPQSEKVDALAYDKWLAIDYTLLARNAIRCGAYTTSLLFLELAVEYSNGAPNDEWAAEQILYEIYSHIDEPDGFYGIKTQDLHQFLIKRFHHEKQWEKAFRFHSAALEGGSTETAEADGLLQSFHAFGFNHLAIDTLQSSSFAAGTTFNSPGMNYRLGWRTETWDLPERKGEKHPGAPLYNALRAVYRERNRHVIQSIVRLSVSEEMGRLRALGSENLAEIRDAAQNLMCLNQVAEWFQPKIQDRLNAREVDLSKWTEFINLGTGFVFSDFENVMATRISLVRSVRRKKERGQIGTMVSPFAQCLLDVEKQCLIRLSQAARDAQQVQIALNSVIRAQRLERSASFEVSEEFASVLRLHNEEKLAVQFLKDLDLKHLPHSEKAIILARLGTWMAEARLENPTDISKRYFEPATSYANRLRVEHPTKFVASHAKVFHQYAIFAEHQYKAINGSPDSMRWRLYVDRKRRELKLRKSQGGSSAKVYTDAQKLLEGDQDSYRKHNSARETFLAHAIEMYSRALETSDAFDGDGAIRLCSLWFENFSHAECDFQDNVRTALDRIPSRKLVFLAHQLSARLSKTGEKNQETLERVVLRMCREHPFHSLYQVYCLLPHGQQQPVNGRRQSSRHDSPGMQSPARSEAATDIFDRLRSDAGTEQRVRGVELVANACLEWAKFKIRPEPKQKVITTIPAELAIRRIAGVEVPVLTLRTPLDASCKYENCVFIDRFETTFETAGGVNLPKICKCVGMDGARYKQLFKGEGNDDLRQDAVMAQVFELCNVVLQGDRETARRSLCVRNYRIIPLGLQAGVIEFVANTTPLQSWLTPAHAKYNKHDWPPQVVNDKMRKAWEHSTESENLFVLYQEIKKHFHPVLRHFFTAKHKTPMAWFAMRLNYIRSVATTSIVGHVLGLGDRHGSNILLDAETGEMVHIDLGIAFDQGKLLKVPERVPFRMTADVVDAMGAAGTQGVFQRCAEETLRVLREGSEVILTVLEVFKHDPLHSWTASEIKLNRVQKDVDTAGGGGAAKAKGPAGIGIDMASGAAEEAADRALTSVARKLDKAMSVEYTVNELLAQATDPMLLATMWRGWGAIY</sequence>
<feature type="domain" description="PI3K/PI4K catalytic" evidence="18">
    <location>
        <begin position="2659"/>
        <end position="2974"/>
    </location>
</feature>
<dbReference type="Pfam" id="PF02260">
    <property type="entry name" value="FATC"/>
    <property type="match status" value="1"/>
</dbReference>
<comment type="similarity">
    <text evidence="2 16">Belongs to the PI3/PI4-kinase family. ATM subfamily.</text>
</comment>
<evidence type="ECO:0000313" key="21">
    <source>
        <dbReference type="EMBL" id="KAJ7091372.1"/>
    </source>
</evidence>
<keyword evidence="6 16" id="KW-0723">Serine/threonine-protein kinase</keyword>
<gene>
    <name evidence="21" type="ORF">B0H15DRAFT_906362</name>
</gene>
<dbReference type="InterPro" id="IPR000403">
    <property type="entry name" value="PI3/4_kinase_cat_dom"/>
</dbReference>
<evidence type="ECO:0000256" key="13">
    <source>
        <dbReference type="ARBA" id="ARBA00025079"/>
    </source>
</evidence>
<dbReference type="SUPFAM" id="SSF48371">
    <property type="entry name" value="ARM repeat"/>
    <property type="match status" value="2"/>
</dbReference>
<dbReference type="Gene3D" id="1.10.1070.11">
    <property type="entry name" value="Phosphatidylinositol 3-/4-kinase, catalytic domain"/>
    <property type="match status" value="1"/>
</dbReference>
<comment type="catalytic activity">
    <reaction evidence="14 16">
        <text>L-threonyl-[protein] + ATP = O-phospho-L-threonyl-[protein] + ADP + H(+)</text>
        <dbReference type="Rhea" id="RHEA:46608"/>
        <dbReference type="Rhea" id="RHEA-COMP:11060"/>
        <dbReference type="Rhea" id="RHEA-COMP:11605"/>
        <dbReference type="ChEBI" id="CHEBI:15378"/>
        <dbReference type="ChEBI" id="CHEBI:30013"/>
        <dbReference type="ChEBI" id="CHEBI:30616"/>
        <dbReference type="ChEBI" id="CHEBI:61977"/>
        <dbReference type="ChEBI" id="CHEBI:456216"/>
        <dbReference type="EC" id="2.7.11.1"/>
    </reaction>
</comment>
<dbReference type="InterPro" id="IPR018936">
    <property type="entry name" value="PI3/4_kinase_CS"/>
</dbReference>
<evidence type="ECO:0000256" key="12">
    <source>
        <dbReference type="ARBA" id="ARBA00023242"/>
    </source>
</evidence>
<evidence type="ECO:0000256" key="16">
    <source>
        <dbReference type="RuleBase" id="RU365027"/>
    </source>
</evidence>
<keyword evidence="22" id="KW-1185">Reference proteome</keyword>
<dbReference type="InterPro" id="IPR036940">
    <property type="entry name" value="PI3/4_kinase_cat_sf"/>
</dbReference>
<feature type="domain" description="FATC" evidence="20">
    <location>
        <begin position="2990"/>
        <end position="3022"/>
    </location>
</feature>
<evidence type="ECO:0000259" key="20">
    <source>
        <dbReference type="PROSITE" id="PS51190"/>
    </source>
</evidence>
<dbReference type="SUPFAM" id="SSF56112">
    <property type="entry name" value="Protein kinase-like (PK-like)"/>
    <property type="match status" value="1"/>
</dbReference>
<dbReference type="Pfam" id="PF25030">
    <property type="entry name" value="M-HEAT_ATR"/>
    <property type="match status" value="1"/>
</dbReference>
<keyword evidence="16" id="KW-0158">Chromosome</keyword>